<dbReference type="RefSeq" id="WP_152761571.1">
    <property type="nucleotide sequence ID" value="NZ_WHLY01000002.1"/>
</dbReference>
<keyword evidence="1" id="KW-1133">Transmembrane helix</keyword>
<dbReference type="AlphaFoldDB" id="A0A7C9BDN2"/>
<dbReference type="GO" id="GO:0016989">
    <property type="term" value="F:sigma factor antagonist activity"/>
    <property type="evidence" value="ECO:0007669"/>
    <property type="project" value="TreeGrafter"/>
</dbReference>
<reference evidence="4 5" key="1">
    <citation type="submission" date="2019-10" db="EMBL/GenBank/DDBJ databases">
        <title>Draft Genome Sequence of Cytophagaceae sp. SJW1-29.</title>
        <authorList>
            <person name="Choi A."/>
        </authorList>
    </citation>
    <scope>NUCLEOTIDE SEQUENCE [LARGE SCALE GENOMIC DNA]</scope>
    <source>
        <strain evidence="4 5">SJW1-29</strain>
    </source>
</reference>
<dbReference type="Pfam" id="PF04773">
    <property type="entry name" value="FecR"/>
    <property type="match status" value="1"/>
</dbReference>
<sequence length="340" mass="37793">MKGKALPADLLKRYLTNTCTEAERRVVDEWYLRLDREQEAAPFSIDEHALLQRIRADIAHTLPPREEAPVVPLNRRRWLYLSGIAASLLLLLGVGYLAWNRPATDSSSAATSGTPDWTVHTNTTKKIERYLFPDQSVVWLQPGARLSHPAAFAPAPHREVRFAGEGFFEVVRDTLHPFIIYSGALKTQVLGTSFNVRAYENDSSYHVSVLTGSVAVSAPASPTHDEEVLVLKTNEQATYQNATRSLTLETAAAKPEIKQAWRPASLVFNDTPLSEAAAQLQKAFQIHIELANPALNTCRLTVDFNKQRLPEILNMINTLLGSTYELEGDTIRIFGDGCSD</sequence>
<dbReference type="EMBL" id="WHLY01000002">
    <property type="protein sequence ID" value="MPR34938.1"/>
    <property type="molecule type" value="Genomic_DNA"/>
</dbReference>
<gene>
    <name evidence="4" type="ORF">GBK04_16650</name>
</gene>
<dbReference type="Gene3D" id="3.55.50.30">
    <property type="match status" value="1"/>
</dbReference>
<comment type="caution">
    <text evidence="4">The sequence shown here is derived from an EMBL/GenBank/DDBJ whole genome shotgun (WGS) entry which is preliminary data.</text>
</comment>
<evidence type="ECO:0000313" key="4">
    <source>
        <dbReference type="EMBL" id="MPR34938.1"/>
    </source>
</evidence>
<dbReference type="Proteomes" id="UP000479293">
    <property type="component" value="Unassembled WGS sequence"/>
</dbReference>
<evidence type="ECO:0000259" key="2">
    <source>
        <dbReference type="Pfam" id="PF04773"/>
    </source>
</evidence>
<feature type="transmembrane region" description="Helical" evidence="1">
    <location>
        <begin position="78"/>
        <end position="99"/>
    </location>
</feature>
<evidence type="ECO:0000259" key="3">
    <source>
        <dbReference type="Pfam" id="PF16344"/>
    </source>
</evidence>
<dbReference type="PANTHER" id="PTHR30273:SF2">
    <property type="entry name" value="PROTEIN FECR"/>
    <property type="match status" value="1"/>
</dbReference>
<dbReference type="InterPro" id="IPR032508">
    <property type="entry name" value="FecR_C"/>
</dbReference>
<keyword evidence="1" id="KW-0472">Membrane</keyword>
<protein>
    <submittedName>
        <fullName evidence="4">DUF4974 domain-containing protein</fullName>
    </submittedName>
</protein>
<feature type="domain" description="FecR protein" evidence="2">
    <location>
        <begin position="124"/>
        <end position="214"/>
    </location>
</feature>
<evidence type="ECO:0000313" key="5">
    <source>
        <dbReference type="Proteomes" id="UP000479293"/>
    </source>
</evidence>
<organism evidence="4 5">
    <name type="scientific">Salmonirosea aquatica</name>
    <dbReference type="NCBI Taxonomy" id="2654236"/>
    <lineage>
        <taxon>Bacteria</taxon>
        <taxon>Pseudomonadati</taxon>
        <taxon>Bacteroidota</taxon>
        <taxon>Cytophagia</taxon>
        <taxon>Cytophagales</taxon>
        <taxon>Spirosomataceae</taxon>
        <taxon>Salmonirosea</taxon>
    </lineage>
</organism>
<keyword evidence="5" id="KW-1185">Reference proteome</keyword>
<dbReference type="Pfam" id="PF16344">
    <property type="entry name" value="FecR_C"/>
    <property type="match status" value="1"/>
</dbReference>
<dbReference type="PIRSF" id="PIRSF018266">
    <property type="entry name" value="FecR"/>
    <property type="match status" value="1"/>
</dbReference>
<dbReference type="InterPro" id="IPR006860">
    <property type="entry name" value="FecR"/>
</dbReference>
<evidence type="ECO:0000256" key="1">
    <source>
        <dbReference type="SAM" id="Phobius"/>
    </source>
</evidence>
<keyword evidence="1" id="KW-0812">Transmembrane</keyword>
<proteinExistence type="predicted"/>
<dbReference type="Gene3D" id="2.60.120.1440">
    <property type="match status" value="1"/>
</dbReference>
<name>A0A7C9BDN2_9BACT</name>
<accession>A0A7C9BDN2</accession>
<dbReference type="PANTHER" id="PTHR30273">
    <property type="entry name" value="PERIPLASMIC SIGNAL SENSOR AND SIGMA FACTOR ACTIVATOR FECR-RELATED"/>
    <property type="match status" value="1"/>
</dbReference>
<feature type="domain" description="Protein FecR C-terminal" evidence="3">
    <location>
        <begin position="266"/>
        <end position="333"/>
    </location>
</feature>
<dbReference type="InterPro" id="IPR012373">
    <property type="entry name" value="Ferrdict_sens_TM"/>
</dbReference>